<dbReference type="PANTHER" id="PTHR11785">
    <property type="entry name" value="AMINO ACID TRANSPORTER"/>
    <property type="match status" value="1"/>
</dbReference>
<dbReference type="InterPro" id="IPR002293">
    <property type="entry name" value="AA/rel_permease1"/>
</dbReference>
<comment type="subcellular location">
    <subcellularLocation>
        <location evidence="1">Membrane</location>
        <topology evidence="1">Multi-pass membrane protein</topology>
    </subcellularLocation>
</comment>
<feature type="transmembrane region" description="Helical" evidence="5">
    <location>
        <begin position="399"/>
        <end position="418"/>
    </location>
</feature>
<dbReference type="InterPro" id="IPR050598">
    <property type="entry name" value="AminoAcid_Transporter"/>
</dbReference>
<evidence type="ECO:0000313" key="7">
    <source>
        <dbReference type="Proteomes" id="UP001549122"/>
    </source>
</evidence>
<proteinExistence type="predicted"/>
<dbReference type="RefSeq" id="WP_354364826.1">
    <property type="nucleotide sequence ID" value="NZ_JBEPLO010000009.1"/>
</dbReference>
<feature type="transmembrane region" description="Helical" evidence="5">
    <location>
        <begin position="12"/>
        <end position="29"/>
    </location>
</feature>
<gene>
    <name evidence="6" type="ORF">ABID29_000999</name>
</gene>
<dbReference type="Pfam" id="PF13520">
    <property type="entry name" value="AA_permease_2"/>
    <property type="match status" value="1"/>
</dbReference>
<evidence type="ECO:0000256" key="5">
    <source>
        <dbReference type="SAM" id="Phobius"/>
    </source>
</evidence>
<dbReference type="EMBL" id="JBEPLO010000009">
    <property type="protein sequence ID" value="MET3557887.1"/>
    <property type="molecule type" value="Genomic_DNA"/>
</dbReference>
<evidence type="ECO:0000256" key="2">
    <source>
        <dbReference type="ARBA" id="ARBA00022692"/>
    </source>
</evidence>
<feature type="transmembrane region" description="Helical" evidence="5">
    <location>
        <begin position="130"/>
        <end position="147"/>
    </location>
</feature>
<keyword evidence="2 5" id="KW-0812">Transmembrane</keyword>
<evidence type="ECO:0000313" key="6">
    <source>
        <dbReference type="EMBL" id="MET3557887.1"/>
    </source>
</evidence>
<feature type="transmembrane region" description="Helical" evidence="5">
    <location>
        <begin position="159"/>
        <end position="178"/>
    </location>
</feature>
<feature type="transmembrane region" description="Helical" evidence="5">
    <location>
        <begin position="198"/>
        <end position="221"/>
    </location>
</feature>
<dbReference type="PIRSF" id="PIRSF006060">
    <property type="entry name" value="AA_transporter"/>
    <property type="match status" value="1"/>
</dbReference>
<feature type="transmembrane region" description="Helical" evidence="5">
    <location>
        <begin position="41"/>
        <end position="63"/>
    </location>
</feature>
<feature type="transmembrane region" description="Helical" evidence="5">
    <location>
        <begin position="284"/>
        <end position="308"/>
    </location>
</feature>
<keyword evidence="7" id="KW-1185">Reference proteome</keyword>
<reference evidence="6 7" key="1">
    <citation type="submission" date="2024-06" db="EMBL/GenBank/DDBJ databases">
        <title>Genomic Encyclopedia of Type Strains, Phase IV (KMG-IV): sequencing the most valuable type-strain genomes for metagenomic binning, comparative biology and taxonomic classification.</title>
        <authorList>
            <person name="Goeker M."/>
        </authorList>
    </citation>
    <scope>NUCLEOTIDE SEQUENCE [LARGE SCALE GENOMIC DNA]</scope>
    <source>
        <strain evidence="6 7">DSM 28303</strain>
    </source>
</reference>
<dbReference type="Gene3D" id="1.20.1740.10">
    <property type="entry name" value="Amino acid/polyamine transporter I"/>
    <property type="match status" value="1"/>
</dbReference>
<keyword evidence="3 5" id="KW-1133">Transmembrane helix</keyword>
<comment type="caution">
    <text evidence="6">The sequence shown here is derived from an EMBL/GenBank/DDBJ whole genome shotgun (WGS) entry which is preliminary data.</text>
</comment>
<accession>A0ABV2FH44</accession>
<sequence>MEKVKKQAYNLGMAIAMIIGVVIGSGIYFKADDILKFTGGHVGLGILVLVLGSLSVTFGSLSLSELAQRNSGSGGLSSYFEVYVNPGLAAALGFFTAYLYFPTVIAIVAWVAGIYTCLFLGIDASLEEQVLLGALYVTCFGALNIYSRYLGGYFQTLSTMIKVIPLLLIGFLGLFNQAPLPALPATVILIEPHPVGLGWMAGLVPLAFAFEGWTAVANIAPEIKNPKKNLARAFIIGPMTILGVYLLFFYGMNKILGPTFIMSTGDEAITYAGSQLFGAGIGKLLLFVVLLSVLGVVNGLILATMRLPQAFAEKGWIESPAMAKLNLKYQLSIPAALSVIGVTLLYLLIHYLVQKWNLLPGSDISEITLVFNNVSLNLLHLAVLKLYLKGITTNKLTGLVAPVLAMVGSMMILIGSLTHHLVRVAAFQIFCLLFCSLGYWLYRKSNLN</sequence>
<feature type="transmembrane region" description="Helical" evidence="5">
    <location>
        <begin position="329"/>
        <end position="349"/>
    </location>
</feature>
<feature type="transmembrane region" description="Helical" evidence="5">
    <location>
        <begin position="424"/>
        <end position="442"/>
    </location>
</feature>
<evidence type="ECO:0000256" key="4">
    <source>
        <dbReference type="ARBA" id="ARBA00023136"/>
    </source>
</evidence>
<dbReference type="Proteomes" id="UP001549122">
    <property type="component" value="Unassembled WGS sequence"/>
</dbReference>
<protein>
    <submittedName>
        <fullName evidence="6">APA family basic amino acid/polyamine antiporter</fullName>
    </submittedName>
</protein>
<organism evidence="6 7">
    <name type="scientific">Streptococcus rupicaprae</name>
    <dbReference type="NCBI Taxonomy" id="759619"/>
    <lineage>
        <taxon>Bacteria</taxon>
        <taxon>Bacillati</taxon>
        <taxon>Bacillota</taxon>
        <taxon>Bacilli</taxon>
        <taxon>Lactobacillales</taxon>
        <taxon>Streptococcaceae</taxon>
        <taxon>Streptococcus</taxon>
    </lineage>
</organism>
<keyword evidence="4 5" id="KW-0472">Membrane</keyword>
<feature type="transmembrane region" description="Helical" evidence="5">
    <location>
        <begin position="369"/>
        <end position="387"/>
    </location>
</feature>
<evidence type="ECO:0000256" key="1">
    <source>
        <dbReference type="ARBA" id="ARBA00004141"/>
    </source>
</evidence>
<dbReference type="PANTHER" id="PTHR11785:SF512">
    <property type="entry name" value="SOBREMESA, ISOFORM B"/>
    <property type="match status" value="1"/>
</dbReference>
<evidence type="ECO:0000256" key="3">
    <source>
        <dbReference type="ARBA" id="ARBA00022989"/>
    </source>
</evidence>
<name>A0ABV2FH44_9STRE</name>
<feature type="transmembrane region" description="Helical" evidence="5">
    <location>
        <begin position="233"/>
        <end position="252"/>
    </location>
</feature>